<evidence type="ECO:0000313" key="1">
    <source>
        <dbReference type="EMBL" id="QDV06448.1"/>
    </source>
</evidence>
<gene>
    <name evidence="1" type="ORF">Poly30_19570</name>
</gene>
<accession>A0A518EQT2</accession>
<keyword evidence="2" id="KW-1185">Reference proteome</keyword>
<organism evidence="1 2">
    <name type="scientific">Saltatorellus ferox</name>
    <dbReference type="NCBI Taxonomy" id="2528018"/>
    <lineage>
        <taxon>Bacteria</taxon>
        <taxon>Pseudomonadati</taxon>
        <taxon>Planctomycetota</taxon>
        <taxon>Planctomycetia</taxon>
        <taxon>Planctomycetia incertae sedis</taxon>
        <taxon>Saltatorellus</taxon>
    </lineage>
</organism>
<proteinExistence type="predicted"/>
<evidence type="ECO:0000313" key="2">
    <source>
        <dbReference type="Proteomes" id="UP000320390"/>
    </source>
</evidence>
<reference evidence="1 2" key="1">
    <citation type="submission" date="2019-02" db="EMBL/GenBank/DDBJ databases">
        <title>Deep-cultivation of Planctomycetes and their phenomic and genomic characterization uncovers novel biology.</title>
        <authorList>
            <person name="Wiegand S."/>
            <person name="Jogler M."/>
            <person name="Boedeker C."/>
            <person name="Pinto D."/>
            <person name="Vollmers J."/>
            <person name="Rivas-Marin E."/>
            <person name="Kohn T."/>
            <person name="Peeters S.H."/>
            <person name="Heuer A."/>
            <person name="Rast P."/>
            <person name="Oberbeckmann S."/>
            <person name="Bunk B."/>
            <person name="Jeske O."/>
            <person name="Meyerdierks A."/>
            <person name="Storesund J.E."/>
            <person name="Kallscheuer N."/>
            <person name="Luecker S."/>
            <person name="Lage O.M."/>
            <person name="Pohl T."/>
            <person name="Merkel B.J."/>
            <person name="Hornburger P."/>
            <person name="Mueller R.-W."/>
            <person name="Bruemmer F."/>
            <person name="Labrenz M."/>
            <person name="Spormann A.M."/>
            <person name="Op den Camp H."/>
            <person name="Overmann J."/>
            <person name="Amann R."/>
            <person name="Jetten M.S.M."/>
            <person name="Mascher T."/>
            <person name="Medema M.H."/>
            <person name="Devos D.P."/>
            <person name="Kaster A.-K."/>
            <person name="Ovreas L."/>
            <person name="Rohde M."/>
            <person name="Galperin M.Y."/>
            <person name="Jogler C."/>
        </authorList>
    </citation>
    <scope>NUCLEOTIDE SEQUENCE [LARGE SCALE GENOMIC DNA]</scope>
    <source>
        <strain evidence="1 2">Poly30</strain>
    </source>
</reference>
<dbReference type="Proteomes" id="UP000320390">
    <property type="component" value="Chromosome"/>
</dbReference>
<dbReference type="RefSeq" id="WP_145196638.1">
    <property type="nucleotide sequence ID" value="NZ_CP036434.1"/>
</dbReference>
<sequence>MLPSLVPLALAVLSPGHLIMGRVLDCEGQPVGGARLWLSSQEAVPTGPQWELVASATSTDTGGFELTIPTEWIERAGVLCDLSVLVWKEGHGAFRASWAPDDVPAGVPFEPWLPELRSTEFTVEDPSGTPYRGVRVFPTALTYPDSGSGLRISPEIWSDACLFRTDGEGRVTLPFASEAIVELIIALPESGRFGLTWMDRSAGDFPGTLVLPRPTERAISGPDAGAATIEAGTRTSLRAWLQVPSFEARTLTAEFHDVLELKGDGPWTASVPDHLGQLLLRPEGEGVLPASLAGTRPGASSWIHGRAMNEDGSAAAGAWITAARRGEARQFRVLTAVAGPDGSFRVGPVVPEDPFELIGHRGGRIGRVGVTAPRDGSAVKPAKLKLAPAPCARVESVWQGDEPAPRLRLTLVGEDALTYVNVEGALIVGGSLSRASGADEAIVLERALAPGGLYAIRFEGWSDADRRRVLPGMTAFLPAEELAAGITLPAIERWITPELTASGVDIVDQGELRVRLRTSEFWSPVESDGTFTALGGESDSDIVLFERDGLIEAAILGQNLRTAESSDVDLEAHELTAARPSRAEDADTLLVKKLAWSRVTESLAADPKSVVQWLEPLMHADPDGVLAFLDSGVCEDPTISSRALSMLAARVAIRRPGEALALVGREEIARSRARIAYRAAPYLEKPAAWEALSRASAEVPEDSDASGQVLRAAFIARGLVELGEGEAARTVWEPAIETAKKLAKSGRSTFDAAELGAVVFLENREVGLELVVSARQDSDRHRAIARAAAWLAKVDIEASEEMLASLKGEHVQFYIDRALPAIVYHMAESDARRASEIADRYATSGIPYGLIALALAERGSRDEAIEALLRAFDRLDEDARASYVRRHHPVAVAAFLMGIADVVDPAGFEGWQVRALGVPRHSGGYTSFDAEALANAEACLAIALSGHSPPIAQAILEPWIVALASDGPRTRGARSQIHTIGTALALIHRENLEARLEDLPGDLRDLALRAGVSALARSSDPIGRLFPSCKLLPASWWPGEEGL</sequence>
<name>A0A518EQT2_9BACT</name>
<dbReference type="AlphaFoldDB" id="A0A518EQT2"/>
<protein>
    <submittedName>
        <fullName evidence="1">Uncharacterized protein</fullName>
    </submittedName>
</protein>
<dbReference type="EMBL" id="CP036434">
    <property type="protein sequence ID" value="QDV06448.1"/>
    <property type="molecule type" value="Genomic_DNA"/>
</dbReference>